<evidence type="ECO:0000256" key="1">
    <source>
        <dbReference type="SAM" id="Phobius"/>
    </source>
</evidence>
<dbReference type="AlphaFoldDB" id="J9G000"/>
<name>J9G000_9ZZZZ</name>
<dbReference type="EMBL" id="AMCI01003504">
    <property type="protein sequence ID" value="EJX00154.1"/>
    <property type="molecule type" value="Genomic_DNA"/>
</dbReference>
<proteinExistence type="predicted"/>
<keyword evidence="1" id="KW-0472">Membrane</keyword>
<evidence type="ECO:0000313" key="2">
    <source>
        <dbReference type="EMBL" id="EJX00154.1"/>
    </source>
</evidence>
<keyword evidence="1" id="KW-1133">Transmembrane helix</keyword>
<comment type="caution">
    <text evidence="2">The sequence shown here is derived from an EMBL/GenBank/DDBJ whole genome shotgun (WGS) entry which is preliminary data.</text>
</comment>
<gene>
    <name evidence="2" type="ORF">EVA_11739</name>
</gene>
<reference evidence="2" key="1">
    <citation type="journal article" date="2012" name="PLoS ONE">
        <title>Gene sets for utilization of primary and secondary nutrition supplies in the distal gut of endangered iberian lynx.</title>
        <authorList>
            <person name="Alcaide M."/>
            <person name="Messina E."/>
            <person name="Richter M."/>
            <person name="Bargiela R."/>
            <person name="Peplies J."/>
            <person name="Huws S.A."/>
            <person name="Newbold C.J."/>
            <person name="Golyshin P.N."/>
            <person name="Simon M.A."/>
            <person name="Lopez G."/>
            <person name="Yakimov M.M."/>
            <person name="Ferrer M."/>
        </authorList>
    </citation>
    <scope>NUCLEOTIDE SEQUENCE</scope>
</reference>
<organism evidence="2">
    <name type="scientific">gut metagenome</name>
    <dbReference type="NCBI Taxonomy" id="749906"/>
    <lineage>
        <taxon>unclassified sequences</taxon>
        <taxon>metagenomes</taxon>
        <taxon>organismal metagenomes</taxon>
    </lineage>
</organism>
<keyword evidence="1" id="KW-0812">Transmembrane</keyword>
<sequence>MSVVSDFFAACELSDAAVSDFFSACELFAAVSASFAVFTVSDGTFSAASAAFVRFWFRLARRLSSFCQSRSMRSQAA</sequence>
<feature type="transmembrane region" description="Helical" evidence="1">
    <location>
        <begin position="27"/>
        <end position="53"/>
    </location>
</feature>
<protein>
    <submittedName>
        <fullName evidence="2">Uncharacterized protein</fullName>
    </submittedName>
</protein>
<accession>J9G000</accession>